<feature type="region of interest" description="Disordered" evidence="1">
    <location>
        <begin position="1"/>
        <end position="60"/>
    </location>
</feature>
<dbReference type="Proteomes" id="UP000517252">
    <property type="component" value="Unassembled WGS sequence"/>
</dbReference>
<dbReference type="InterPro" id="IPR050357">
    <property type="entry name" value="Arrestin_domain-protein"/>
</dbReference>
<feature type="compositionally biased region" description="Polar residues" evidence="1">
    <location>
        <begin position="839"/>
        <end position="849"/>
    </location>
</feature>
<feature type="region of interest" description="Disordered" evidence="1">
    <location>
        <begin position="250"/>
        <end position="274"/>
    </location>
</feature>
<dbReference type="InterPro" id="IPR011022">
    <property type="entry name" value="Arrestin_C-like"/>
</dbReference>
<dbReference type="SMART" id="SM01017">
    <property type="entry name" value="Arrestin_C"/>
    <property type="match status" value="1"/>
</dbReference>
<feature type="region of interest" description="Disordered" evidence="1">
    <location>
        <begin position="964"/>
        <end position="1009"/>
    </location>
</feature>
<feature type="compositionally biased region" description="Basic and acidic residues" evidence="1">
    <location>
        <begin position="257"/>
        <end position="274"/>
    </location>
</feature>
<name>A0A6V8R3S7_TRIAP</name>
<evidence type="ECO:0000256" key="1">
    <source>
        <dbReference type="SAM" id="MobiDB-lite"/>
    </source>
</evidence>
<dbReference type="AlphaFoldDB" id="A0A6V8R3S7"/>
<feature type="region of interest" description="Disordered" evidence="1">
    <location>
        <begin position="683"/>
        <end position="712"/>
    </location>
</feature>
<feature type="region of interest" description="Disordered" evidence="1">
    <location>
        <begin position="81"/>
        <end position="163"/>
    </location>
</feature>
<dbReference type="OrthoDB" id="2238745at2759"/>
<organism evidence="3 4">
    <name type="scientific">Trichoderma asperellum</name>
    <name type="common">Filamentous fungus</name>
    <dbReference type="NCBI Taxonomy" id="101201"/>
    <lineage>
        <taxon>Eukaryota</taxon>
        <taxon>Fungi</taxon>
        <taxon>Dikarya</taxon>
        <taxon>Ascomycota</taxon>
        <taxon>Pezizomycotina</taxon>
        <taxon>Sordariomycetes</taxon>
        <taxon>Hypocreomycetidae</taxon>
        <taxon>Hypocreales</taxon>
        <taxon>Hypocreaceae</taxon>
        <taxon>Trichoderma</taxon>
    </lineage>
</organism>
<gene>
    <name evidence="3" type="ORF">TASIC1_0011011300</name>
</gene>
<feature type="compositionally biased region" description="Basic and acidic residues" evidence="1">
    <location>
        <begin position="683"/>
        <end position="701"/>
    </location>
</feature>
<feature type="compositionally biased region" description="Low complexity" evidence="1">
    <location>
        <begin position="81"/>
        <end position="98"/>
    </location>
</feature>
<dbReference type="Gene3D" id="2.60.40.640">
    <property type="match status" value="1"/>
</dbReference>
<reference evidence="3 4" key="1">
    <citation type="submission" date="2020-07" db="EMBL/GenBank/DDBJ databases">
        <title>Trichoderma asperellum IC-1 whole genome shotgun sequence.</title>
        <authorList>
            <person name="Kanamasa S."/>
            <person name="Takahashi H."/>
        </authorList>
    </citation>
    <scope>NUCLEOTIDE SEQUENCE [LARGE SCALE GENOMIC DNA]</scope>
    <source>
        <strain evidence="3 4">IC-1</strain>
    </source>
</reference>
<dbReference type="GO" id="GO:0070086">
    <property type="term" value="P:ubiquitin-dependent endocytosis"/>
    <property type="evidence" value="ECO:0007669"/>
    <property type="project" value="TreeGrafter"/>
</dbReference>
<comment type="caution">
    <text evidence="3">The sequence shown here is derived from an EMBL/GenBank/DDBJ whole genome shotgun (WGS) entry which is preliminary data.</text>
</comment>
<dbReference type="PANTHER" id="PTHR11188:SF174">
    <property type="entry name" value="ARRESTIN-RELATED TRAFFICKING ADAPTER 10-RELATED"/>
    <property type="match status" value="1"/>
</dbReference>
<evidence type="ECO:0000259" key="2">
    <source>
        <dbReference type="SMART" id="SM01017"/>
    </source>
</evidence>
<feature type="compositionally biased region" description="Low complexity" evidence="1">
    <location>
        <begin position="127"/>
        <end position="154"/>
    </location>
</feature>
<dbReference type="InterPro" id="IPR014752">
    <property type="entry name" value="Arrestin-like_C"/>
</dbReference>
<feature type="domain" description="Arrestin C-terminal-like" evidence="2">
    <location>
        <begin position="587"/>
        <end position="805"/>
    </location>
</feature>
<feature type="region of interest" description="Disordered" evidence="1">
    <location>
        <begin position="450"/>
        <end position="471"/>
    </location>
</feature>
<feature type="region of interest" description="Disordered" evidence="1">
    <location>
        <begin position="839"/>
        <end position="921"/>
    </location>
</feature>
<dbReference type="PANTHER" id="PTHR11188">
    <property type="entry name" value="ARRESTIN DOMAIN CONTAINING PROTEIN"/>
    <property type="match status" value="1"/>
</dbReference>
<dbReference type="GO" id="GO:0005829">
    <property type="term" value="C:cytosol"/>
    <property type="evidence" value="ECO:0007669"/>
    <property type="project" value="TreeGrafter"/>
</dbReference>
<evidence type="ECO:0000313" key="3">
    <source>
        <dbReference type="EMBL" id="GFP58746.1"/>
    </source>
</evidence>
<feature type="compositionally biased region" description="Polar residues" evidence="1">
    <location>
        <begin position="451"/>
        <end position="471"/>
    </location>
</feature>
<sequence length="1038" mass="113649">MPAGAAVQPPPSRTHRREQCRSNSNHLHAAEDQYTDDNMPASRESDSRHRRRRRRDDWVRSSSGNILYRLDAPVADASAAAAAADDPADPVDQQLPAPLIGPRRTRPHSIHVVSYPSGYVPRELRTRTSPHSSRTRISSTSGSPAPGTPRSSSRFSALAHSNRPPELPVRLALTRLFQSLASNSLSSVDIPEHNAFPVDHLAIVAAQITLATTTRTILTSQLRLHPARTVAQSRPHRPPKTATLLTNENVETTVNNHETEPGTERPRDPPGRGKDIAAPVIAAPATPAATPATIQTVHAALLNTVDTPQTPWLPLEVVCSKSSVNAIVTEVTKPVATGSGVACSILLAEPNLFLSGFDHNGHERRESRAGTALLRGRMQLTISKNVKIKAVQLKLVGRARTEWPEGIPPLKQDLYEEESLRTQVLTFFNALNDGWETEYGNQCTYKLKGGSANSSSTGLNTSPGVSPSASMRNNLTSKELKRLSLQNVQSRSFGKGESGVVTPTQAKGFKVFYPGVYDYSFELPIDHHQLETTKLQYASVKWELHATVDRAGAFKPNLHGVKEVPIIRLPDQMSLEMSEPISISRQWEDQLHYDIMVSGKSFPIGAKIPIAFKLTPLAKVQVHKLKVYITESVEYWTSDKRVTRKDPGRKILLLEKTAGKDLDPSWADSEVITVRGGELTEEQRRVARDTAARRRAHDAARRNQAPEPLPAPVDNLLGDLDLGLENMWGSTEIEASVQIPTCEMMAKNKALRLHPDCSWKNVNVFHWIKVVMRISRLDADDPSGTKRRHFEISIDSPLTILNCRATKANTYLPAYSGEINRPSPYQSACGCPDSATIAMETSPNSSTGTLPEPERLADNLPAPPQAVHLQSGAPAATGRQSPAAWSSAERPGRPIHLLRAPSFNPPAFEDDTAPPPASTAVYDRSDIPQIMTPPPQYDAIVGTPSSIDGLADYFTRLAEYGLDDHEGSGSDGDESPPRILDRNGRVNVAHPRTPGGRRMPSRSMEIPRPPMDLNISALLQRSAYVRDDAQAQAQAQHV</sequence>
<protein>
    <submittedName>
        <fullName evidence="3">Putative arrestin-related trafficking adapter C2D10.04</fullName>
    </submittedName>
</protein>
<evidence type="ECO:0000313" key="4">
    <source>
        <dbReference type="Proteomes" id="UP000517252"/>
    </source>
</evidence>
<dbReference type="EMBL" id="BLZH01000011">
    <property type="protein sequence ID" value="GFP58746.1"/>
    <property type="molecule type" value="Genomic_DNA"/>
</dbReference>
<dbReference type="GO" id="GO:0030674">
    <property type="term" value="F:protein-macromolecule adaptor activity"/>
    <property type="evidence" value="ECO:0007669"/>
    <property type="project" value="TreeGrafter"/>
</dbReference>
<accession>A0A6V8R3S7</accession>
<feature type="compositionally biased region" description="Basic and acidic residues" evidence="1">
    <location>
        <begin position="975"/>
        <end position="984"/>
    </location>
</feature>
<dbReference type="Pfam" id="PF02752">
    <property type="entry name" value="Arrestin_C"/>
    <property type="match status" value="1"/>
</dbReference>
<proteinExistence type="predicted"/>
<dbReference type="GO" id="GO:0031625">
    <property type="term" value="F:ubiquitin protein ligase binding"/>
    <property type="evidence" value="ECO:0007669"/>
    <property type="project" value="TreeGrafter"/>
</dbReference>